<feature type="domain" description="Heterokaryon incompatibility" evidence="1">
    <location>
        <begin position="100"/>
        <end position="249"/>
    </location>
</feature>
<name>A0A9P7AW38_9HELO</name>
<reference evidence="2" key="1">
    <citation type="submission" date="2019-07" db="EMBL/GenBank/DDBJ databases">
        <title>Hyphodiscus hymeniophilus genome sequencing and assembly.</title>
        <authorList>
            <person name="Kramer G."/>
            <person name="Nodwell J."/>
        </authorList>
    </citation>
    <scope>NUCLEOTIDE SEQUENCE</scope>
    <source>
        <strain evidence="2">ATCC 34498</strain>
    </source>
</reference>
<evidence type="ECO:0000313" key="2">
    <source>
        <dbReference type="EMBL" id="KAG0647969.1"/>
    </source>
</evidence>
<organism evidence="2 3">
    <name type="scientific">Hyphodiscus hymeniophilus</name>
    <dbReference type="NCBI Taxonomy" id="353542"/>
    <lineage>
        <taxon>Eukaryota</taxon>
        <taxon>Fungi</taxon>
        <taxon>Dikarya</taxon>
        <taxon>Ascomycota</taxon>
        <taxon>Pezizomycotina</taxon>
        <taxon>Leotiomycetes</taxon>
        <taxon>Helotiales</taxon>
        <taxon>Hyphodiscaceae</taxon>
        <taxon>Hyphodiscus</taxon>
    </lineage>
</organism>
<dbReference type="Pfam" id="PF26639">
    <property type="entry name" value="Het-6_barrel"/>
    <property type="match status" value="1"/>
</dbReference>
<proteinExistence type="predicted"/>
<dbReference type="Proteomes" id="UP000785200">
    <property type="component" value="Unassembled WGS sequence"/>
</dbReference>
<dbReference type="EMBL" id="VNKQ01000011">
    <property type="protein sequence ID" value="KAG0647969.1"/>
    <property type="molecule type" value="Genomic_DNA"/>
</dbReference>
<gene>
    <name evidence="2" type="ORF">D0Z07_6038</name>
</gene>
<dbReference type="InterPro" id="IPR010730">
    <property type="entry name" value="HET"/>
</dbReference>
<evidence type="ECO:0000313" key="3">
    <source>
        <dbReference type="Proteomes" id="UP000785200"/>
    </source>
</evidence>
<dbReference type="OrthoDB" id="4850726at2759"/>
<dbReference type="AlphaFoldDB" id="A0A9P7AW38"/>
<dbReference type="PANTHER" id="PTHR24148:SF73">
    <property type="entry name" value="HET DOMAIN PROTEIN (AFU_ORTHOLOGUE AFUA_8G01020)"/>
    <property type="match status" value="1"/>
</dbReference>
<accession>A0A9P7AW38</accession>
<evidence type="ECO:0000259" key="1">
    <source>
        <dbReference type="Pfam" id="PF06985"/>
    </source>
</evidence>
<comment type="caution">
    <text evidence="2">The sequence shown here is derived from an EMBL/GenBank/DDBJ whole genome shotgun (WGS) entry which is preliminary data.</text>
</comment>
<dbReference type="PANTHER" id="PTHR24148">
    <property type="entry name" value="ANKYRIN REPEAT DOMAIN-CONTAINING PROTEIN 39 HOMOLOG-RELATED"/>
    <property type="match status" value="1"/>
</dbReference>
<dbReference type="Pfam" id="PF06985">
    <property type="entry name" value="HET"/>
    <property type="match status" value="1"/>
</dbReference>
<keyword evidence="3" id="KW-1185">Reference proteome</keyword>
<protein>
    <submittedName>
        <fullName evidence="2">Heterokaryon incompatibility protein</fullName>
    </submittedName>
</protein>
<sequence>MPITPLYYPLNEDEEEIRVINLEPYASPSSLLRCTIETVSLRSFTPKYQDYMSMSSDSGRMLAARWKNLQDTSMIATPGDAAMDKDSPEHSRHRYLWGDYAALSYVWGDPGQTCSIFVNGQVIQIQQNLEGALRTLSSRANFHSRYKLWVDAVCINQQDSQERGRQIGKMRNIYGDTWEVIAWIGEDDHDTGLAFDLIDALSEASFKGCGELLEERLREDPDYLGRGCWIALHDLMIRQYWHRLWIIQEVILGSSSVVLRCGRYSVPWTTFCQAICFLFDYLWNVKDAVLRRERRESSLQNEQHLGHGRPPDNTWQTTGLHLVYRNLWALGRKEEHGGGHHMSFGQLLDIANAAASQNSRDKVYGLVGIMDPAIADNVVPDYTLPTSKVYAAIAKTFMLTHGNLEPLRESNPWGQTKSPSWAADWTWDGRVRHGRLTVTIWGPYWRSKGVPPDDRLATPYCASGDMKMEAYFFNDSLLTCRGFLLDEVDGLAAREAGYFQWAPESIRQPKSDRNAYTSALGVAEALFRALISDRVAEGFKASERHAVILNMPSSFKIAEPQFRDLEWAWLSNQRGYYFRWSGWRKANRSFQVMGKPLDHYFSEDIPVGASEYDYTEVYSCNNRTGQGRRFMTTTNGYLGWVLDNMHGNDENQVRSGDLIAIVLGCSTPIAIRPCGGYFQVLGEAYIQGLMDGEALDFLESGQCALRDFTFC</sequence>
<dbReference type="InterPro" id="IPR052895">
    <property type="entry name" value="HetReg/Transcr_Mod"/>
</dbReference>